<proteinExistence type="inferred from homology"/>
<dbReference type="NCBIfam" id="TIGR00035">
    <property type="entry name" value="asp_race"/>
    <property type="match status" value="1"/>
</dbReference>
<dbReference type="Gene3D" id="3.40.50.1860">
    <property type="match status" value="2"/>
</dbReference>
<dbReference type="PANTHER" id="PTHR21198:SF7">
    <property type="entry name" value="ASPARTATE-GLUTAMATE RACEMASE FAMILY"/>
    <property type="match status" value="1"/>
</dbReference>
<dbReference type="Pfam" id="PF01177">
    <property type="entry name" value="Asp_Glu_race"/>
    <property type="match status" value="1"/>
</dbReference>
<dbReference type="PROSITE" id="PS51257">
    <property type="entry name" value="PROKAR_LIPOPROTEIN"/>
    <property type="match status" value="1"/>
</dbReference>
<evidence type="ECO:0000313" key="3">
    <source>
        <dbReference type="EMBL" id="MEQ2555499.1"/>
    </source>
</evidence>
<sequence length="243" mass="26156">MKTLGILGGMGPMATACFMERITAMTAADTDQEQIPVIVYSNTQIPDRSAYLLGRPQAENPVTALRQTAHFLDGACDYIAMPCVTAHAFYTQIQQELSHAVLFNMVELTVQSLKAQNIKKAGLLATDGTIAGGVFKESLKNAGIESVLPGALSQKSLMALIYRIKAGKEPDMAAFNRILQELVSGGAERIVLGCTEISILNLKEKCPCAVPYTDCMELLAEAAVAACGGQVAQKWRQMRKSIN</sequence>
<keyword evidence="2 3" id="KW-0413">Isomerase</keyword>
<dbReference type="GO" id="GO:0016853">
    <property type="term" value="F:isomerase activity"/>
    <property type="evidence" value="ECO:0007669"/>
    <property type="project" value="UniProtKB-KW"/>
</dbReference>
<dbReference type="EC" id="5.1.1.-" evidence="3"/>
<dbReference type="InterPro" id="IPR015942">
    <property type="entry name" value="Asp/Glu/hydantoin_racemase"/>
</dbReference>
<name>A0ABV1H720_9FIRM</name>
<dbReference type="SUPFAM" id="SSF53681">
    <property type="entry name" value="Aspartate/glutamate racemase"/>
    <property type="match status" value="2"/>
</dbReference>
<evidence type="ECO:0000256" key="2">
    <source>
        <dbReference type="ARBA" id="ARBA00023235"/>
    </source>
</evidence>
<dbReference type="Proteomes" id="UP001546774">
    <property type="component" value="Unassembled WGS sequence"/>
</dbReference>
<reference evidence="3" key="1">
    <citation type="submission" date="2024-03" db="EMBL/GenBank/DDBJ databases">
        <title>Human intestinal bacterial collection.</title>
        <authorList>
            <person name="Pauvert C."/>
            <person name="Hitch T.C.A."/>
            <person name="Clavel T."/>
        </authorList>
    </citation>
    <scope>NUCLEOTIDE SEQUENCE [LARGE SCALE GENOMIC DNA]</scope>
    <source>
        <strain evidence="3">CLA-AA-H89B</strain>
    </source>
</reference>
<organism evidence="3 4">
    <name type="scientific">Lachnospira intestinalis</name>
    <dbReference type="NCBI Taxonomy" id="3133158"/>
    <lineage>
        <taxon>Bacteria</taxon>
        <taxon>Bacillati</taxon>
        <taxon>Bacillota</taxon>
        <taxon>Clostridia</taxon>
        <taxon>Lachnospirales</taxon>
        <taxon>Lachnospiraceae</taxon>
        <taxon>Lachnospira</taxon>
    </lineage>
</organism>
<protein>
    <submittedName>
        <fullName evidence="3">Amino acid racemase</fullName>
        <ecNumber evidence="3">5.1.1.-</ecNumber>
    </submittedName>
</protein>
<comment type="similarity">
    <text evidence="1">Belongs to the aspartate/glutamate racemases family.</text>
</comment>
<gene>
    <name evidence="3" type="ORF">WMO37_10870</name>
</gene>
<dbReference type="EMBL" id="JBBMFS010000009">
    <property type="protein sequence ID" value="MEQ2555499.1"/>
    <property type="molecule type" value="Genomic_DNA"/>
</dbReference>
<comment type="caution">
    <text evidence="3">The sequence shown here is derived from an EMBL/GenBank/DDBJ whole genome shotgun (WGS) entry which is preliminary data.</text>
</comment>
<dbReference type="PANTHER" id="PTHR21198">
    <property type="entry name" value="GLUTAMATE RACEMASE"/>
    <property type="match status" value="1"/>
</dbReference>
<keyword evidence="4" id="KW-1185">Reference proteome</keyword>
<dbReference type="InterPro" id="IPR004380">
    <property type="entry name" value="Asp_race"/>
</dbReference>
<evidence type="ECO:0000313" key="4">
    <source>
        <dbReference type="Proteomes" id="UP001546774"/>
    </source>
</evidence>
<accession>A0ABV1H720</accession>
<evidence type="ECO:0000256" key="1">
    <source>
        <dbReference type="ARBA" id="ARBA00007847"/>
    </source>
</evidence>
<dbReference type="InterPro" id="IPR001920">
    <property type="entry name" value="Asp/Glu_race"/>
</dbReference>